<dbReference type="SUPFAM" id="SSF55729">
    <property type="entry name" value="Acyl-CoA N-acyltransferases (Nat)"/>
    <property type="match status" value="1"/>
</dbReference>
<evidence type="ECO:0000313" key="1">
    <source>
        <dbReference type="EMBL" id="PPK34027.1"/>
    </source>
</evidence>
<comment type="caution">
    <text evidence="1">The sequence shown here is derived from an EMBL/GenBank/DDBJ whole genome shotgun (WGS) entry which is preliminary data.</text>
</comment>
<dbReference type="AlphaFoldDB" id="A0A2S6F9B9"/>
<dbReference type="RefSeq" id="WP_027228341.1">
    <property type="nucleotide sequence ID" value="NZ_CP017601.1"/>
</dbReference>
<dbReference type="Gene3D" id="3.40.630.30">
    <property type="match status" value="1"/>
</dbReference>
<evidence type="ECO:0000313" key="2">
    <source>
        <dbReference type="Proteomes" id="UP000239239"/>
    </source>
</evidence>
<reference evidence="1 2" key="1">
    <citation type="submission" date="2018-02" db="EMBL/GenBank/DDBJ databases">
        <title>Draft genome sequences of four Legionella pneumophila clinical strains isolated in Ontario.</title>
        <authorList>
            <person name="Fortuna A."/>
            <person name="Ramnarine R."/>
            <person name="Li A."/>
            <person name="Frantz C."/>
            <person name="Mallo G."/>
        </authorList>
    </citation>
    <scope>NUCLEOTIDE SEQUENCE [LARGE SCALE GENOMIC DNA]</scope>
    <source>
        <strain evidence="1 2">LG61</strain>
    </source>
</reference>
<accession>A0A2S6F9B9</accession>
<name>A0A2S6F9B9_LEGPN</name>
<keyword evidence="1" id="KW-0808">Transferase</keyword>
<proteinExistence type="predicted"/>
<dbReference type="GO" id="GO:0016740">
    <property type="term" value="F:transferase activity"/>
    <property type="evidence" value="ECO:0007669"/>
    <property type="project" value="UniProtKB-KW"/>
</dbReference>
<dbReference type="EMBL" id="PQWY01000001">
    <property type="protein sequence ID" value="PPK34027.1"/>
    <property type="molecule type" value="Genomic_DNA"/>
</dbReference>
<dbReference type="InterPro" id="IPR016181">
    <property type="entry name" value="Acyl_CoA_acyltransferase"/>
</dbReference>
<sequence length="244" mass="28197">MLNKLTWLTGKIQEDWIEKILHLRQKIWSDYQRIKNDTLFKLYSHYPLYQWLSHYNGEVVAVINSLPVALDQSLDNLPQEGLNWVLSHLESTTPLTQSNYLAAVSVTVNPAYQRLGLSKPLLNRLKASAQEAQYKALIVPARPSQKENYPLISLEDYLKWKRVDNTIFDPWLRVHAQLGGKIAYPCQQSRVITANIAQWEQWFGHPLLQTGQYLVKGGLNPVTINKEKDIGIYIEPNVWVIHDL</sequence>
<dbReference type="Proteomes" id="UP000239239">
    <property type="component" value="Unassembled WGS sequence"/>
</dbReference>
<gene>
    <name evidence="1" type="ORF">C3928_00635</name>
</gene>
<organism evidence="1 2">
    <name type="scientific">Legionella pneumophila</name>
    <dbReference type="NCBI Taxonomy" id="446"/>
    <lineage>
        <taxon>Bacteria</taxon>
        <taxon>Pseudomonadati</taxon>
        <taxon>Pseudomonadota</taxon>
        <taxon>Gammaproteobacteria</taxon>
        <taxon>Legionellales</taxon>
        <taxon>Legionellaceae</taxon>
        <taxon>Legionella</taxon>
    </lineage>
</organism>
<protein>
    <submittedName>
        <fullName evidence="1">N-acetyltransferase</fullName>
    </submittedName>
</protein>
<dbReference type="OrthoDB" id="342444at2"/>